<comment type="caution">
    <text evidence="1">The sequence shown here is derived from an EMBL/GenBank/DDBJ whole genome shotgun (WGS) entry which is preliminary data.</text>
</comment>
<organism evidence="1 2">
    <name type="scientific">Candidatus Staskawiczbacteria bacterium RIFCSPHIGHO2_01_FULL_34_27</name>
    <dbReference type="NCBI Taxonomy" id="1802199"/>
    <lineage>
        <taxon>Bacteria</taxon>
        <taxon>Candidatus Staskawicziibacteriota</taxon>
    </lineage>
</organism>
<protein>
    <recommendedName>
        <fullName evidence="3">Zinc-ribbon domain-containing protein</fullName>
    </recommendedName>
</protein>
<sequence length="75" mass="8549">MSEIYDRQKVQEDLQRSEEFVDVFSKVVSGKAGYKTKIEMKPITTKCKSCGVILGEKQKFCHECGAKNEITEKTN</sequence>
<dbReference type="EMBL" id="MHOL01000019">
    <property type="protein sequence ID" value="OGZ62559.1"/>
    <property type="molecule type" value="Genomic_DNA"/>
</dbReference>
<dbReference type="AlphaFoldDB" id="A0A1G2HJG2"/>
<reference evidence="1 2" key="1">
    <citation type="journal article" date="2016" name="Nat. Commun.">
        <title>Thousands of microbial genomes shed light on interconnected biogeochemical processes in an aquifer system.</title>
        <authorList>
            <person name="Anantharaman K."/>
            <person name="Brown C.T."/>
            <person name="Hug L.A."/>
            <person name="Sharon I."/>
            <person name="Castelle C.J."/>
            <person name="Probst A.J."/>
            <person name="Thomas B.C."/>
            <person name="Singh A."/>
            <person name="Wilkins M.J."/>
            <person name="Karaoz U."/>
            <person name="Brodie E.L."/>
            <person name="Williams K.H."/>
            <person name="Hubbard S.S."/>
            <person name="Banfield J.F."/>
        </authorList>
    </citation>
    <scope>NUCLEOTIDE SEQUENCE [LARGE SCALE GENOMIC DNA]</scope>
</reference>
<evidence type="ECO:0008006" key="3">
    <source>
        <dbReference type="Google" id="ProtNLM"/>
    </source>
</evidence>
<dbReference type="Proteomes" id="UP000178991">
    <property type="component" value="Unassembled WGS sequence"/>
</dbReference>
<evidence type="ECO:0000313" key="1">
    <source>
        <dbReference type="EMBL" id="OGZ62559.1"/>
    </source>
</evidence>
<proteinExistence type="predicted"/>
<evidence type="ECO:0000313" key="2">
    <source>
        <dbReference type="Proteomes" id="UP000178991"/>
    </source>
</evidence>
<gene>
    <name evidence="1" type="ORF">A2639_00560</name>
</gene>
<accession>A0A1G2HJG2</accession>
<name>A0A1G2HJG2_9BACT</name>